<accession>A0A0E3SEI3</accession>
<evidence type="ECO:0000313" key="3">
    <source>
        <dbReference type="Proteomes" id="UP000033101"/>
    </source>
</evidence>
<reference evidence="2 3" key="1">
    <citation type="submission" date="2014-07" db="EMBL/GenBank/DDBJ databases">
        <title>Methanogenic archaea and the global carbon cycle.</title>
        <authorList>
            <person name="Henriksen J.R."/>
            <person name="Luke J."/>
            <person name="Reinhart S."/>
            <person name="Benedict M.N."/>
            <person name="Youngblut N.D."/>
            <person name="Metcalf M.E."/>
            <person name="Whitaker R.J."/>
            <person name="Metcalf W.W."/>
        </authorList>
    </citation>
    <scope>NUCLEOTIDE SEQUENCE [LARGE SCALE GENOMIC DNA]</scope>
    <source>
        <strain evidence="2 3">HB-1</strain>
    </source>
</reference>
<dbReference type="PATRIC" id="fig|1434110.4.peg.3694"/>
<sequence length="69" mass="8033">MPVKEIIGNEESNTVDQVQSNEFNFTKMSNTAENKEKSRKSPSFVFLQLFVCLIGIWFLHKSREQGYCE</sequence>
<gene>
    <name evidence="2" type="ORF">MSHOH_2863</name>
</gene>
<keyword evidence="3" id="KW-1185">Reference proteome</keyword>
<dbReference type="EMBL" id="CP009516">
    <property type="protein sequence ID" value="AKB79346.1"/>
    <property type="molecule type" value="Genomic_DNA"/>
</dbReference>
<name>A0A0E3SEI3_9EURY</name>
<dbReference type="HOGENOM" id="CLU_2766080_0_0_2"/>
<proteinExistence type="predicted"/>
<dbReference type="KEGG" id="mhor:MSHOH_2863"/>
<dbReference type="AlphaFoldDB" id="A0A0E3SEI3"/>
<evidence type="ECO:0000256" key="1">
    <source>
        <dbReference type="SAM" id="Phobius"/>
    </source>
</evidence>
<dbReference type="Proteomes" id="UP000033101">
    <property type="component" value="Chromosome"/>
</dbReference>
<keyword evidence="1" id="KW-0812">Transmembrane</keyword>
<keyword evidence="1" id="KW-0472">Membrane</keyword>
<feature type="transmembrane region" description="Helical" evidence="1">
    <location>
        <begin position="44"/>
        <end position="60"/>
    </location>
</feature>
<protein>
    <submittedName>
        <fullName evidence="2">Periplasmic component of the Tol biopolymer transport system</fullName>
    </submittedName>
</protein>
<keyword evidence="1" id="KW-1133">Transmembrane helix</keyword>
<organism evidence="2 3">
    <name type="scientific">Methanosarcina horonobensis HB-1 = JCM 15518</name>
    <dbReference type="NCBI Taxonomy" id="1434110"/>
    <lineage>
        <taxon>Archaea</taxon>
        <taxon>Methanobacteriati</taxon>
        <taxon>Methanobacteriota</taxon>
        <taxon>Stenosarchaea group</taxon>
        <taxon>Methanomicrobia</taxon>
        <taxon>Methanosarcinales</taxon>
        <taxon>Methanosarcinaceae</taxon>
        <taxon>Methanosarcina</taxon>
    </lineage>
</organism>
<evidence type="ECO:0000313" key="2">
    <source>
        <dbReference type="EMBL" id="AKB79346.1"/>
    </source>
</evidence>